<evidence type="ECO:0000313" key="1">
    <source>
        <dbReference type="EMBL" id="QQV92221.1"/>
    </source>
</evidence>
<sequence length="139" mass="15361">MKTEEVKITNKVLDNPSINDFIQGILSEEEQKILERIENTFLPFGFFIDQKMKGSDGEYSGTYYVKYSAVNACGFGDSTVLVRHSGGVGLELDLKSPILAEAVANLINYNVMRVLKGTLGKPVSETVSFFDPNRNTTGE</sequence>
<keyword evidence="2" id="KW-1185">Reference proteome</keyword>
<accession>A0A7U0GBM1</accession>
<gene>
    <name evidence="1" type="ORF">vBKpMFBKp24_188</name>
</gene>
<dbReference type="EMBL" id="MW394391">
    <property type="protein sequence ID" value="QQV92221.1"/>
    <property type="molecule type" value="Genomic_DNA"/>
</dbReference>
<reference evidence="1 2" key="1">
    <citation type="submission" date="2020-12" db="EMBL/GenBank/DDBJ databases">
        <title>Genomic characterization of four novel bacteriophages infecting Klebsiella pneumoniae.</title>
        <authorList>
            <person name="Estrada Bonilla B."/>
            <person name="Costa A.R."/>
            <person name="van Rossum T."/>
            <person name="Hagedoorn S."/>
            <person name="Wallinga H."/>
            <person name="Xiao M."/>
            <person name="Song W."/>
            <person name="Haas P.-J."/>
            <person name="Nobrega F.L."/>
            <person name="Brouns S.J.J."/>
        </authorList>
    </citation>
    <scope>NUCLEOTIDE SEQUENCE [LARGE SCALE GENOMIC DNA]</scope>
</reference>
<protein>
    <submittedName>
        <fullName evidence="1">Uncharacterized protein</fullName>
    </submittedName>
</protein>
<dbReference type="Proteomes" id="UP000596381">
    <property type="component" value="Segment"/>
</dbReference>
<evidence type="ECO:0000313" key="2">
    <source>
        <dbReference type="Proteomes" id="UP000596381"/>
    </source>
</evidence>
<name>A0A7U0GBM1_9CAUD</name>
<organism evidence="1 2">
    <name type="scientific">Klebsiella phage vB_KpM_FBKp24</name>
    <dbReference type="NCBI Taxonomy" id="2801834"/>
    <lineage>
        <taxon>Viruses</taxon>
        <taxon>Duplodnaviria</taxon>
        <taxon>Heunggongvirae</taxon>
        <taxon>Uroviricota</taxon>
        <taxon>Caudoviricetes</taxon>
        <taxon>Chimalliviridae</taxon>
        <taxon>Maaswegvirus</taxon>
        <taxon>Maaswegvirus Kp24</taxon>
    </lineage>
</organism>
<proteinExistence type="predicted"/>